<feature type="signal peptide" evidence="5">
    <location>
        <begin position="1"/>
        <end position="24"/>
    </location>
</feature>
<dbReference type="InterPro" id="IPR007343">
    <property type="entry name" value="Uncharacterised_pept_Zn_put"/>
</dbReference>
<comment type="caution">
    <text evidence="6">The sequence shown here is derived from an EMBL/GenBank/DDBJ whole genome shotgun (WGS) entry which is preliminary data.</text>
</comment>
<name>A0A840NTX1_9ACTN</name>
<dbReference type="EMBL" id="JACHGN010000002">
    <property type="protein sequence ID" value="MBB5131018.1"/>
    <property type="molecule type" value="Genomic_DNA"/>
</dbReference>
<keyword evidence="5" id="KW-0732">Signal</keyword>
<dbReference type="Proteomes" id="UP000578449">
    <property type="component" value="Unassembled WGS sequence"/>
</dbReference>
<protein>
    <recommendedName>
        <fullName evidence="8">Metalloprotease</fullName>
    </recommendedName>
</protein>
<dbReference type="AlphaFoldDB" id="A0A840NTX1"/>
<keyword evidence="3" id="KW-1133">Transmembrane helix</keyword>
<reference evidence="6 7" key="1">
    <citation type="submission" date="2020-08" db="EMBL/GenBank/DDBJ databases">
        <title>Genomic Encyclopedia of Type Strains, Phase IV (KMG-IV): sequencing the most valuable type-strain genomes for metagenomic binning, comparative biology and taxonomic classification.</title>
        <authorList>
            <person name="Goeker M."/>
        </authorList>
    </citation>
    <scope>NUCLEOTIDE SEQUENCE [LARGE SCALE GENOMIC DNA]</scope>
    <source>
        <strain evidence="6 7">DSM 45615</strain>
    </source>
</reference>
<evidence type="ECO:0000256" key="3">
    <source>
        <dbReference type="ARBA" id="ARBA00022989"/>
    </source>
</evidence>
<evidence type="ECO:0008006" key="8">
    <source>
        <dbReference type="Google" id="ProtNLM"/>
    </source>
</evidence>
<proteinExistence type="predicted"/>
<dbReference type="PANTHER" id="PTHR30168:SF0">
    <property type="entry name" value="INNER MEMBRANE PROTEIN"/>
    <property type="match status" value="1"/>
</dbReference>
<keyword evidence="7" id="KW-1185">Reference proteome</keyword>
<dbReference type="Pfam" id="PF04228">
    <property type="entry name" value="Zn_peptidase"/>
    <property type="match status" value="1"/>
</dbReference>
<dbReference type="GO" id="GO:0016020">
    <property type="term" value="C:membrane"/>
    <property type="evidence" value="ECO:0007669"/>
    <property type="project" value="UniProtKB-SubCell"/>
</dbReference>
<gene>
    <name evidence="6" type="ORF">HNP84_000724</name>
</gene>
<dbReference type="PANTHER" id="PTHR30168">
    <property type="entry name" value="PUTATIVE MEMBRANE PROTEIN YPFJ"/>
    <property type="match status" value="1"/>
</dbReference>
<evidence type="ECO:0000256" key="4">
    <source>
        <dbReference type="ARBA" id="ARBA00023136"/>
    </source>
</evidence>
<organism evidence="6 7">
    <name type="scientific">Thermocatellispora tengchongensis</name>
    <dbReference type="NCBI Taxonomy" id="1073253"/>
    <lineage>
        <taxon>Bacteria</taxon>
        <taxon>Bacillati</taxon>
        <taxon>Actinomycetota</taxon>
        <taxon>Actinomycetes</taxon>
        <taxon>Streptosporangiales</taxon>
        <taxon>Streptosporangiaceae</taxon>
        <taxon>Thermocatellispora</taxon>
    </lineage>
</organism>
<keyword evidence="2" id="KW-0812">Transmembrane</keyword>
<feature type="chain" id="PRO_5039202645" description="Metalloprotease" evidence="5">
    <location>
        <begin position="25"/>
        <end position="264"/>
    </location>
</feature>
<evidence type="ECO:0000313" key="6">
    <source>
        <dbReference type="EMBL" id="MBB5131018.1"/>
    </source>
</evidence>
<keyword evidence="4" id="KW-0472">Membrane</keyword>
<evidence type="ECO:0000256" key="5">
    <source>
        <dbReference type="SAM" id="SignalP"/>
    </source>
</evidence>
<dbReference type="RefSeq" id="WP_185047890.1">
    <property type="nucleotide sequence ID" value="NZ_BAABIX010000046.1"/>
</dbReference>
<evidence type="ECO:0000256" key="1">
    <source>
        <dbReference type="ARBA" id="ARBA00004167"/>
    </source>
</evidence>
<comment type="subcellular location">
    <subcellularLocation>
        <location evidence="1">Membrane</location>
        <topology evidence="1">Single-pass membrane protein</topology>
    </subcellularLocation>
</comment>
<evidence type="ECO:0000256" key="2">
    <source>
        <dbReference type="ARBA" id="ARBA00022692"/>
    </source>
</evidence>
<evidence type="ECO:0000313" key="7">
    <source>
        <dbReference type="Proteomes" id="UP000578449"/>
    </source>
</evidence>
<sequence>MRIPLIALASSVLACVLLAGTAGASAAAAGAASGPVPKGTAALTKNPIYKTGKLELKECDEQPVKPEDADSARIYLEYVLDCLDESWSAQFAKAKLPFAKPKFKVLTTYGKTTCGTFPTFAQGLYCENSRTIYVLLDKAILSEPGELFLFQLLAHEYGHHVQELAGILDEEVRLQKKKVPGVWERHRRVELQAECLSGAFIGSVWQSLGRSQFDFDYIGKLAQAGFDSKSHGKGKNIAYWLKRGFDAESPDACNTWTAPKSRVA</sequence>
<accession>A0A840NTX1</accession>
<dbReference type="PROSITE" id="PS51257">
    <property type="entry name" value="PROKAR_LIPOPROTEIN"/>
    <property type="match status" value="1"/>
</dbReference>